<feature type="transmembrane region" description="Helical" evidence="9">
    <location>
        <begin position="493"/>
        <end position="510"/>
    </location>
</feature>
<reference evidence="10 11" key="1">
    <citation type="journal article" date="2021" name="Int. J. Syst. Evol. Microbiol.">
        <title>Clostridium zeae sp. nov., isolated from corn silage.</title>
        <authorList>
            <person name="Kobayashi H."/>
            <person name="Tanizawa Y."/>
            <person name="Yagura M."/>
            <person name="Sakamoto M."/>
            <person name="Ohkuma M."/>
            <person name="Tohno M."/>
        </authorList>
    </citation>
    <scope>NUCLEOTIDE SEQUENCE [LARGE SCALE GENOMIC DNA]</scope>
    <source>
        <strain evidence="10 11">CSC2</strain>
    </source>
</reference>
<dbReference type="Proteomes" id="UP000663802">
    <property type="component" value="Unassembled WGS sequence"/>
</dbReference>
<evidence type="ECO:0008006" key="12">
    <source>
        <dbReference type="Google" id="ProtNLM"/>
    </source>
</evidence>
<evidence type="ECO:0000256" key="4">
    <source>
        <dbReference type="ARBA" id="ARBA00022597"/>
    </source>
</evidence>
<keyword evidence="5" id="KW-0598">Phosphotransferase system</keyword>
<dbReference type="InterPro" id="IPR004704">
    <property type="entry name" value="PTS_IID_man"/>
</dbReference>
<dbReference type="InterPro" id="IPR004700">
    <property type="entry name" value="PTS_IIC_man"/>
</dbReference>
<dbReference type="RefSeq" id="WP_206872506.1">
    <property type="nucleotide sequence ID" value="NZ_BMBA01000008.1"/>
</dbReference>
<evidence type="ECO:0000256" key="9">
    <source>
        <dbReference type="SAM" id="Phobius"/>
    </source>
</evidence>
<evidence type="ECO:0000313" key="10">
    <source>
        <dbReference type="EMBL" id="GFZ33998.1"/>
    </source>
</evidence>
<comment type="caution">
    <text evidence="10">The sequence shown here is derived from an EMBL/GenBank/DDBJ whole genome shotgun (WGS) entry which is preliminary data.</text>
</comment>
<evidence type="ECO:0000256" key="1">
    <source>
        <dbReference type="ARBA" id="ARBA00004651"/>
    </source>
</evidence>
<keyword evidence="7 9" id="KW-1133">Transmembrane helix</keyword>
<dbReference type="PANTHER" id="PTHR32502:SF5">
    <property type="entry name" value="N-ACETYLGALACTOSAMINE PERMEASE IID COMPONENT-RELATED"/>
    <property type="match status" value="1"/>
</dbReference>
<dbReference type="PROSITE" id="PS51108">
    <property type="entry name" value="PTS_EIID"/>
    <property type="match status" value="1"/>
</dbReference>
<evidence type="ECO:0000256" key="3">
    <source>
        <dbReference type="ARBA" id="ARBA00022475"/>
    </source>
</evidence>
<feature type="transmembrane region" description="Helical" evidence="9">
    <location>
        <begin position="517"/>
        <end position="536"/>
    </location>
</feature>
<evidence type="ECO:0000256" key="6">
    <source>
        <dbReference type="ARBA" id="ARBA00022692"/>
    </source>
</evidence>
<evidence type="ECO:0000256" key="8">
    <source>
        <dbReference type="ARBA" id="ARBA00023136"/>
    </source>
</evidence>
<feature type="transmembrane region" description="Helical" evidence="9">
    <location>
        <begin position="90"/>
        <end position="110"/>
    </location>
</feature>
<feature type="transmembrane region" description="Helical" evidence="9">
    <location>
        <begin position="206"/>
        <end position="238"/>
    </location>
</feature>
<comment type="subcellular location">
    <subcellularLocation>
        <location evidence="1">Cell membrane</location>
        <topology evidence="1">Multi-pass membrane protein</topology>
    </subcellularLocation>
</comment>
<feature type="transmembrane region" description="Helical" evidence="9">
    <location>
        <begin position="154"/>
        <end position="173"/>
    </location>
</feature>
<feature type="transmembrane region" description="Helical" evidence="9">
    <location>
        <begin position="379"/>
        <end position="399"/>
    </location>
</feature>
<keyword evidence="11" id="KW-1185">Reference proteome</keyword>
<sequence length="538" mass="58788">MSLAQALLIFLFASISGIGSASEEFQTHRPIIAATLIGIALGDLKTGVMIGAQMELIALGWMTIGVATPPDAALSSIVAVILSVLGKQQIGVAIGIAIPLSVLGQLLFILQKGVVDVAIMHWAERGVEKGELWRVTTAHFLTIIPSSLRMAIPAVLVAFFADANIIHTILAHIPDIITKGLQVSTGFLVVVGYAMILKILNMKEMISFFLIGFLVMTFSDMTLVGLTLMGISLALVYLQISNMIDKVNNRSRTKKADNTAKIVPNSVKIQLSKSDLRKVFWRTQFYQLSWNYERLQNLCYCYCMMPVLKKLYKDKNELQAAVKVHLEYFNCQPFLSNIILGANAAVEETMINDGALDEAGIVQVKIALMGPMAGVGDPIIWGIIRPVIAAICAGIALSGNVAGPLIFFIAINLVRIIIRYNGLMIAYREGINIINRLKGTVPKLKNIMAVLTYTVIGGLVAKWTIIKAPLVLYTLNKDNTTVAFTVQQQLDNIMPNLLSLLLIFLVYWLLHKRVSPLICMIGLMIFGIAGYAFGILGI</sequence>
<keyword evidence="4" id="KW-0762">Sugar transport</keyword>
<keyword evidence="2" id="KW-0813">Transport</keyword>
<dbReference type="EMBL" id="BMBA01000008">
    <property type="protein sequence ID" value="GFZ33998.1"/>
    <property type="molecule type" value="Genomic_DNA"/>
</dbReference>
<dbReference type="Pfam" id="PF03609">
    <property type="entry name" value="EII-Sor"/>
    <property type="match status" value="1"/>
</dbReference>
<accession>A0ABQ1EGN8</accession>
<feature type="transmembrane region" description="Helical" evidence="9">
    <location>
        <begin position="59"/>
        <end position="84"/>
    </location>
</feature>
<evidence type="ECO:0000256" key="7">
    <source>
        <dbReference type="ARBA" id="ARBA00022989"/>
    </source>
</evidence>
<organism evidence="10 11">
    <name type="scientific">Clostridium zeae</name>
    <dbReference type="NCBI Taxonomy" id="2759022"/>
    <lineage>
        <taxon>Bacteria</taxon>
        <taxon>Bacillati</taxon>
        <taxon>Bacillota</taxon>
        <taxon>Clostridia</taxon>
        <taxon>Eubacteriales</taxon>
        <taxon>Clostridiaceae</taxon>
        <taxon>Clostridium</taxon>
    </lineage>
</organism>
<dbReference type="NCBIfam" id="TIGR00828">
    <property type="entry name" value="EIID-AGA"/>
    <property type="match status" value="1"/>
</dbReference>
<feature type="transmembrane region" description="Helical" evidence="9">
    <location>
        <begin position="180"/>
        <end position="200"/>
    </location>
</feature>
<dbReference type="PANTHER" id="PTHR32502">
    <property type="entry name" value="N-ACETYLGALACTOSAMINE PERMEASE II COMPONENT-RELATED"/>
    <property type="match status" value="1"/>
</dbReference>
<keyword evidence="3" id="KW-1003">Cell membrane</keyword>
<gene>
    <name evidence="10" type="ORF">CSC2_45240</name>
</gene>
<evidence type="ECO:0000256" key="2">
    <source>
        <dbReference type="ARBA" id="ARBA00022448"/>
    </source>
</evidence>
<proteinExistence type="predicted"/>
<keyword evidence="8 9" id="KW-0472">Membrane</keyword>
<evidence type="ECO:0000256" key="5">
    <source>
        <dbReference type="ARBA" id="ARBA00022683"/>
    </source>
</evidence>
<evidence type="ECO:0000313" key="11">
    <source>
        <dbReference type="Proteomes" id="UP000663802"/>
    </source>
</evidence>
<dbReference type="PROSITE" id="PS51106">
    <property type="entry name" value="PTS_EIIC_TYPE_4"/>
    <property type="match status" value="1"/>
</dbReference>
<feature type="transmembrane region" description="Helical" evidence="9">
    <location>
        <begin position="31"/>
        <end position="52"/>
    </location>
</feature>
<feature type="transmembrane region" description="Helical" evidence="9">
    <location>
        <begin position="405"/>
        <end position="427"/>
    </location>
</feature>
<name>A0ABQ1EGN8_9CLOT</name>
<dbReference type="InterPro" id="IPR050303">
    <property type="entry name" value="GatZ_KbaZ_carbometab"/>
</dbReference>
<protein>
    <recommendedName>
        <fullName evidence="12">PTS mannose transporter subunit IID</fullName>
    </recommendedName>
</protein>
<dbReference type="Pfam" id="PF03613">
    <property type="entry name" value="EIID-AGA"/>
    <property type="match status" value="1"/>
</dbReference>
<keyword evidence="6 9" id="KW-0812">Transmembrane</keyword>
<feature type="transmembrane region" description="Helical" evidence="9">
    <location>
        <begin position="448"/>
        <end position="473"/>
    </location>
</feature>